<evidence type="ECO:0000256" key="1">
    <source>
        <dbReference type="ARBA" id="ARBA00022722"/>
    </source>
</evidence>
<dbReference type="GO" id="GO:0003677">
    <property type="term" value="F:DNA binding"/>
    <property type="evidence" value="ECO:0007669"/>
    <property type="project" value="UniProtKB-KW"/>
</dbReference>
<dbReference type="GO" id="GO:0043571">
    <property type="term" value="P:maintenance of CRISPR repeat elements"/>
    <property type="evidence" value="ECO:0007669"/>
    <property type="project" value="InterPro"/>
</dbReference>
<dbReference type="PANTHER" id="PTHR34353:SF2">
    <property type="entry name" value="CRISPR-ASSOCIATED ENDONUCLEASE CAS1 1"/>
    <property type="match status" value="1"/>
</dbReference>
<dbReference type="PANTHER" id="PTHR34353">
    <property type="entry name" value="CRISPR-ASSOCIATED ENDONUCLEASE CAS1 1"/>
    <property type="match status" value="1"/>
</dbReference>
<gene>
    <name evidence="9" type="primary">cas1_33</name>
    <name evidence="9" type="ORF">SDC9_157582</name>
</gene>
<sequence length="132" mass="15101">MLTHDCAAGLESAGLDSYAGFLHRDRPGRQSLALDLMEEFRAPMCDRFVLSIINTRQVNASGFLQKENSAVIMDDNTRRDVLVAWQKRKQEEIIHPFLGEKAEWGVLPLVQAQLLARYIRGDIDAYPPFLWR</sequence>
<keyword evidence="3 9" id="KW-0255">Endonuclease</keyword>
<dbReference type="Pfam" id="PF01867">
    <property type="entry name" value="Cas_Cas1"/>
    <property type="match status" value="1"/>
</dbReference>
<evidence type="ECO:0000256" key="2">
    <source>
        <dbReference type="ARBA" id="ARBA00022723"/>
    </source>
</evidence>
<dbReference type="GO" id="GO:0016787">
    <property type="term" value="F:hydrolase activity"/>
    <property type="evidence" value="ECO:0007669"/>
    <property type="project" value="UniProtKB-KW"/>
</dbReference>
<proteinExistence type="predicted"/>
<reference evidence="9" key="1">
    <citation type="submission" date="2019-08" db="EMBL/GenBank/DDBJ databases">
        <authorList>
            <person name="Kucharzyk K."/>
            <person name="Murdoch R.W."/>
            <person name="Higgins S."/>
            <person name="Loffler F."/>
        </authorList>
    </citation>
    <scope>NUCLEOTIDE SEQUENCE</scope>
</reference>
<dbReference type="NCBIfam" id="TIGR00287">
    <property type="entry name" value="cas1"/>
    <property type="match status" value="1"/>
</dbReference>
<dbReference type="EMBL" id="VSSQ01056427">
    <property type="protein sequence ID" value="MPN10287.1"/>
    <property type="molecule type" value="Genomic_DNA"/>
</dbReference>
<dbReference type="EC" id="3.1.-.-" evidence="9"/>
<dbReference type="InterPro" id="IPR002729">
    <property type="entry name" value="CRISPR-assoc_Cas1"/>
</dbReference>
<comment type="caution">
    <text evidence="9">The sequence shown here is derived from an EMBL/GenBank/DDBJ whole genome shotgun (WGS) entry which is preliminary data.</text>
</comment>
<dbReference type="InterPro" id="IPR050646">
    <property type="entry name" value="Cas1"/>
</dbReference>
<dbReference type="AlphaFoldDB" id="A0A645F7T3"/>
<evidence type="ECO:0000256" key="5">
    <source>
        <dbReference type="ARBA" id="ARBA00022842"/>
    </source>
</evidence>
<evidence type="ECO:0000256" key="6">
    <source>
        <dbReference type="ARBA" id="ARBA00023118"/>
    </source>
</evidence>
<evidence type="ECO:0000313" key="9">
    <source>
        <dbReference type="EMBL" id="MPN10287.1"/>
    </source>
</evidence>
<dbReference type="Gene3D" id="1.20.120.920">
    <property type="entry name" value="CRISPR-associated endonuclease Cas1, C-terminal domain"/>
    <property type="match status" value="1"/>
</dbReference>
<keyword evidence="6" id="KW-0051">Antiviral defense</keyword>
<keyword evidence="2" id="KW-0479">Metal-binding</keyword>
<evidence type="ECO:0000256" key="3">
    <source>
        <dbReference type="ARBA" id="ARBA00022759"/>
    </source>
</evidence>
<evidence type="ECO:0000256" key="4">
    <source>
        <dbReference type="ARBA" id="ARBA00022801"/>
    </source>
</evidence>
<evidence type="ECO:0000256" key="8">
    <source>
        <dbReference type="ARBA" id="ARBA00023211"/>
    </source>
</evidence>
<accession>A0A645F7T3</accession>
<keyword evidence="1" id="KW-0540">Nuclease</keyword>
<evidence type="ECO:0000256" key="7">
    <source>
        <dbReference type="ARBA" id="ARBA00023125"/>
    </source>
</evidence>
<dbReference type="GO" id="GO:0051607">
    <property type="term" value="P:defense response to virus"/>
    <property type="evidence" value="ECO:0007669"/>
    <property type="project" value="UniProtKB-KW"/>
</dbReference>
<keyword evidence="4 9" id="KW-0378">Hydrolase</keyword>
<dbReference type="GO" id="GO:0046872">
    <property type="term" value="F:metal ion binding"/>
    <property type="evidence" value="ECO:0007669"/>
    <property type="project" value="UniProtKB-KW"/>
</dbReference>
<dbReference type="GO" id="GO:0004519">
    <property type="term" value="F:endonuclease activity"/>
    <property type="evidence" value="ECO:0007669"/>
    <property type="project" value="UniProtKB-KW"/>
</dbReference>
<protein>
    <submittedName>
        <fullName evidence="9">CRISPR-associated endonuclease Cas1</fullName>
        <ecNumber evidence="9">3.1.-.-</ecNumber>
    </submittedName>
</protein>
<organism evidence="9">
    <name type="scientific">bioreactor metagenome</name>
    <dbReference type="NCBI Taxonomy" id="1076179"/>
    <lineage>
        <taxon>unclassified sequences</taxon>
        <taxon>metagenomes</taxon>
        <taxon>ecological metagenomes</taxon>
    </lineage>
</organism>
<keyword evidence="5" id="KW-0460">Magnesium</keyword>
<name>A0A645F7T3_9ZZZZ</name>
<dbReference type="InterPro" id="IPR042206">
    <property type="entry name" value="CRISPR-assoc_Cas1_C"/>
</dbReference>
<keyword evidence="7" id="KW-0238">DNA-binding</keyword>
<keyword evidence="8" id="KW-0464">Manganese</keyword>